<keyword evidence="8" id="KW-0812">Transmembrane</keyword>
<evidence type="ECO:0000256" key="5">
    <source>
        <dbReference type="ARBA" id="ARBA00022452"/>
    </source>
</evidence>
<evidence type="ECO:0000256" key="10">
    <source>
        <dbReference type="ARBA" id="ARBA00023065"/>
    </source>
</evidence>
<keyword evidence="12" id="KW-0472">Membrane</keyword>
<name>A0A9Q0HAU8_9MAGN</name>
<evidence type="ECO:0000256" key="9">
    <source>
        <dbReference type="ARBA" id="ARBA00022805"/>
    </source>
</evidence>
<dbReference type="GO" id="GO:0008308">
    <property type="term" value="F:voltage-gated monoatomic anion channel activity"/>
    <property type="evidence" value="ECO:0007669"/>
    <property type="project" value="InterPro"/>
</dbReference>
<keyword evidence="15" id="KW-1185">Reference proteome</keyword>
<accession>A0A9Q0HAU8</accession>
<reference evidence="14" key="1">
    <citation type="journal article" date="2023" name="Plant J.">
        <title>The genome of the king protea, Protea cynaroides.</title>
        <authorList>
            <person name="Chang J."/>
            <person name="Duong T.A."/>
            <person name="Schoeman C."/>
            <person name="Ma X."/>
            <person name="Roodt D."/>
            <person name="Barker N."/>
            <person name="Li Z."/>
            <person name="Van de Peer Y."/>
            <person name="Mizrachi E."/>
        </authorList>
    </citation>
    <scope>NUCLEOTIDE SEQUENCE</scope>
    <source>
        <tissue evidence="14">Young leaves</tissue>
    </source>
</reference>
<keyword evidence="11" id="KW-0626">Porin</keyword>
<dbReference type="Proteomes" id="UP001141806">
    <property type="component" value="Unassembled WGS sequence"/>
</dbReference>
<dbReference type="PANTHER" id="PTHR35993">
    <property type="entry name" value="OUTER ENVELOPE PORE PROTEIN 21B, CHLOROPLASTIC"/>
    <property type="match status" value="1"/>
</dbReference>
<evidence type="ECO:0000313" key="14">
    <source>
        <dbReference type="EMBL" id="KAJ4962399.1"/>
    </source>
</evidence>
<dbReference type="GO" id="GO:0034426">
    <property type="term" value="C:etioplast membrane"/>
    <property type="evidence" value="ECO:0007669"/>
    <property type="project" value="UniProtKB-SubCell"/>
</dbReference>
<comment type="subcellular location">
    <subcellularLocation>
        <location evidence="1">Plastid</location>
        <location evidence="1">Chloroplast outer membrane</location>
        <topology evidence="1">Multi-pass membrane protein</topology>
    </subcellularLocation>
    <subcellularLocation>
        <location evidence="2">Plastid</location>
        <location evidence="2">Etioplast membrane</location>
        <topology evidence="2">Multi-pass membrane protein</topology>
    </subcellularLocation>
</comment>
<comment type="caution">
    <text evidence="14">The sequence shown here is derived from an EMBL/GenBank/DDBJ whole genome shotgun (WGS) entry which is preliminary data.</text>
</comment>
<evidence type="ECO:0000256" key="7">
    <source>
        <dbReference type="ARBA" id="ARBA00022640"/>
    </source>
</evidence>
<dbReference type="GO" id="GO:0044070">
    <property type="term" value="P:regulation of monoatomic anion transport"/>
    <property type="evidence" value="ECO:0007669"/>
    <property type="project" value="InterPro"/>
</dbReference>
<evidence type="ECO:0000256" key="6">
    <source>
        <dbReference type="ARBA" id="ARBA00022528"/>
    </source>
</evidence>
<evidence type="ECO:0000256" key="8">
    <source>
        <dbReference type="ARBA" id="ARBA00022692"/>
    </source>
</evidence>
<dbReference type="GO" id="GO:0046930">
    <property type="term" value="C:pore complex"/>
    <property type="evidence" value="ECO:0007669"/>
    <property type="project" value="UniProtKB-KW"/>
</dbReference>
<evidence type="ECO:0000256" key="4">
    <source>
        <dbReference type="ARBA" id="ARBA00022448"/>
    </source>
</evidence>
<keyword evidence="10" id="KW-0406">Ion transport</keyword>
<dbReference type="EMBL" id="JAMYWD010000008">
    <property type="protein sequence ID" value="KAJ4962399.1"/>
    <property type="molecule type" value="Genomic_DNA"/>
</dbReference>
<keyword evidence="4" id="KW-0813">Transport</keyword>
<keyword evidence="5" id="KW-1134">Transmembrane beta strand</keyword>
<evidence type="ECO:0000256" key="2">
    <source>
        <dbReference type="ARBA" id="ARBA00004441"/>
    </source>
</evidence>
<comment type="function">
    <text evidence="13">Voltage-dependent rectifying anion channel that facilitates the translocation between chloroplast and cytoplasm of phosphorylated carbohydrates such as triosephosphate, 3-phosphoglycerate and inorganic phosphate (Pi) depending of ATP to triosephosphate ratio in the plastidial intermembrane space; in high triosephosphate/ATP conditions (e.g. photosynthesis), export of triosphosphate from chloroplast (outward rectifying channels), but in high ATP/triosephosphate conditions (e.g. dark phase), import of phosphosolutes (inward rectifying channels).</text>
</comment>
<dbReference type="GO" id="GO:0015288">
    <property type="term" value="F:porin activity"/>
    <property type="evidence" value="ECO:0007669"/>
    <property type="project" value="UniProtKB-KW"/>
</dbReference>
<evidence type="ECO:0000313" key="15">
    <source>
        <dbReference type="Proteomes" id="UP001141806"/>
    </source>
</evidence>
<comment type="similarity">
    <text evidence="3">Belongs to the plastid outer envelope porin OEP21 (TC 1.B.29) family.</text>
</comment>
<evidence type="ECO:0000256" key="11">
    <source>
        <dbReference type="ARBA" id="ARBA00023114"/>
    </source>
</evidence>
<protein>
    <submittedName>
        <fullName evidence="14">Uncharacterized protein</fullName>
    </submittedName>
</protein>
<gene>
    <name evidence="14" type="ORF">NE237_022338</name>
</gene>
<keyword evidence="7" id="KW-0934">Plastid</keyword>
<dbReference type="OrthoDB" id="503907at2759"/>
<evidence type="ECO:0000256" key="13">
    <source>
        <dbReference type="ARBA" id="ARBA00024941"/>
    </source>
</evidence>
<dbReference type="AlphaFoldDB" id="A0A9Q0HAU8"/>
<proteinExistence type="inferred from homology"/>
<keyword evidence="6" id="KW-0150">Chloroplast</keyword>
<sequence length="255" mass="29315">MMPTTIDDSSNGRSSNSILRVLSLRNCSSANLEEMETSLRYGGDSKAIRIHAKENFPIATNKQFQVHTALDTGSGDLSYFSGIIKNVYPELSTTLGVGLQYDKQDKFRYTVRGKTKYPVTTDGPLSFIIKGRVDAHKELKEKKPRGAVELSWSILNFQKDQDVRFKVGYEVFNKVPYLQIRENNWTLNADMKGRWDTRDTGDRDIGWYDMLLPQHYMEYSPAAARQWRCLGKISGLSSSLVSRVMMMMDRLWRWD</sequence>
<evidence type="ECO:0000256" key="3">
    <source>
        <dbReference type="ARBA" id="ARBA00009945"/>
    </source>
</evidence>
<evidence type="ECO:0000256" key="12">
    <source>
        <dbReference type="ARBA" id="ARBA00023136"/>
    </source>
</evidence>
<dbReference type="GO" id="GO:0009707">
    <property type="term" value="C:chloroplast outer membrane"/>
    <property type="evidence" value="ECO:0007669"/>
    <property type="project" value="UniProtKB-SubCell"/>
</dbReference>
<organism evidence="14 15">
    <name type="scientific">Protea cynaroides</name>
    <dbReference type="NCBI Taxonomy" id="273540"/>
    <lineage>
        <taxon>Eukaryota</taxon>
        <taxon>Viridiplantae</taxon>
        <taxon>Streptophyta</taxon>
        <taxon>Embryophyta</taxon>
        <taxon>Tracheophyta</taxon>
        <taxon>Spermatophyta</taxon>
        <taxon>Magnoliopsida</taxon>
        <taxon>Proteales</taxon>
        <taxon>Proteaceae</taxon>
        <taxon>Protea</taxon>
    </lineage>
</organism>
<keyword evidence="9" id="KW-1002">Plastid outer membrane</keyword>
<dbReference type="PANTHER" id="PTHR35993:SF1">
    <property type="entry name" value="OUTER ENVELOPE PORE PROTEIN 21B, CHLOROPLASTIC"/>
    <property type="match status" value="1"/>
</dbReference>
<dbReference type="InterPro" id="IPR034575">
    <property type="entry name" value="OEP21"/>
</dbReference>
<evidence type="ECO:0000256" key="1">
    <source>
        <dbReference type="ARBA" id="ARBA00004396"/>
    </source>
</evidence>